<keyword evidence="7 9" id="KW-0326">Glycosidase</keyword>
<protein>
    <recommendedName>
        <fullName evidence="9">Glucanase</fullName>
        <ecNumber evidence="9">3.2.1.-</ecNumber>
    </recommendedName>
</protein>
<dbReference type="GO" id="GO:0030245">
    <property type="term" value="P:cellulose catabolic process"/>
    <property type="evidence" value="ECO:0007669"/>
    <property type="project" value="UniProtKB-KW"/>
</dbReference>
<evidence type="ECO:0000256" key="9">
    <source>
        <dbReference type="RuleBase" id="RU361164"/>
    </source>
</evidence>
<dbReference type="EMBL" id="KV460243">
    <property type="protein sequence ID" value="OBT94483.1"/>
    <property type="molecule type" value="Genomic_DNA"/>
</dbReference>
<evidence type="ECO:0000256" key="8">
    <source>
        <dbReference type="ARBA" id="ARBA00023326"/>
    </source>
</evidence>
<evidence type="ECO:0000256" key="2">
    <source>
        <dbReference type="ARBA" id="ARBA00006044"/>
    </source>
</evidence>
<evidence type="ECO:0000256" key="4">
    <source>
        <dbReference type="ARBA" id="ARBA00023001"/>
    </source>
</evidence>
<feature type="signal peptide" evidence="10">
    <location>
        <begin position="1"/>
        <end position="17"/>
    </location>
</feature>
<reference evidence="11 12" key="1">
    <citation type="submission" date="2016-03" db="EMBL/GenBank/DDBJ databases">
        <title>Comparative genomics of Pseudogymnoascus destructans, the fungus causing white-nose syndrome of bats.</title>
        <authorList>
            <person name="Palmer J.M."/>
            <person name="Drees K.P."/>
            <person name="Foster J.T."/>
            <person name="Lindner D.L."/>
        </authorList>
    </citation>
    <scope>NUCLEOTIDE SEQUENCE [LARGE SCALE GENOMIC DNA]</scope>
    <source>
        <strain evidence="11 12">UAMH 10579</strain>
    </source>
</reference>
<dbReference type="InterPro" id="IPR001722">
    <property type="entry name" value="Glyco_hydro_7"/>
</dbReference>
<evidence type="ECO:0000256" key="5">
    <source>
        <dbReference type="ARBA" id="ARBA00023180"/>
    </source>
</evidence>
<dbReference type="GO" id="GO:0008810">
    <property type="term" value="F:cellulase activity"/>
    <property type="evidence" value="ECO:0007669"/>
    <property type="project" value="UniProtKB-EC"/>
</dbReference>
<dbReference type="PANTHER" id="PTHR33753">
    <property type="entry name" value="1,4-BETA-D-GLUCAN CELLOBIOHYDROLASE B"/>
    <property type="match status" value="1"/>
</dbReference>
<evidence type="ECO:0000256" key="6">
    <source>
        <dbReference type="ARBA" id="ARBA00023277"/>
    </source>
</evidence>
<keyword evidence="6" id="KW-0119">Carbohydrate metabolism</keyword>
<reference evidence="12" key="2">
    <citation type="journal article" date="2018" name="Nat. Commun.">
        <title>Extreme sensitivity to ultraviolet light in the fungal pathogen causing white-nose syndrome of bats.</title>
        <authorList>
            <person name="Palmer J.M."/>
            <person name="Drees K.P."/>
            <person name="Foster J.T."/>
            <person name="Lindner D.L."/>
        </authorList>
    </citation>
    <scope>NUCLEOTIDE SEQUENCE [LARGE SCALE GENOMIC DNA]</scope>
    <source>
        <strain evidence="12">UAMH 10579</strain>
    </source>
</reference>
<feature type="chain" id="PRO_5008608529" description="Glucanase" evidence="10">
    <location>
        <begin position="18"/>
        <end position="396"/>
    </location>
</feature>
<evidence type="ECO:0000256" key="1">
    <source>
        <dbReference type="ARBA" id="ARBA00000966"/>
    </source>
</evidence>
<dbReference type="GeneID" id="28840591"/>
<evidence type="ECO:0000313" key="12">
    <source>
        <dbReference type="Proteomes" id="UP000091956"/>
    </source>
</evidence>
<evidence type="ECO:0000256" key="7">
    <source>
        <dbReference type="ARBA" id="ARBA00023295"/>
    </source>
</evidence>
<gene>
    <name evidence="11" type="ORF">VE01_07205</name>
</gene>
<keyword evidence="5" id="KW-0325">Glycoprotein</keyword>
<keyword evidence="4 9" id="KW-0136">Cellulose degradation</keyword>
<organism evidence="11 12">
    <name type="scientific">Pseudogymnoascus verrucosus</name>
    <dbReference type="NCBI Taxonomy" id="342668"/>
    <lineage>
        <taxon>Eukaryota</taxon>
        <taxon>Fungi</taxon>
        <taxon>Dikarya</taxon>
        <taxon>Ascomycota</taxon>
        <taxon>Pezizomycotina</taxon>
        <taxon>Leotiomycetes</taxon>
        <taxon>Thelebolales</taxon>
        <taxon>Thelebolaceae</taxon>
        <taxon>Pseudogymnoascus</taxon>
    </lineage>
</organism>
<dbReference type="CDD" id="cd07999">
    <property type="entry name" value="GH7_CBH_EG"/>
    <property type="match status" value="1"/>
</dbReference>
<keyword evidence="12" id="KW-1185">Reference proteome</keyword>
<dbReference type="RefSeq" id="XP_018128216.1">
    <property type="nucleotide sequence ID" value="XM_018276640.2"/>
</dbReference>
<evidence type="ECO:0000256" key="10">
    <source>
        <dbReference type="SAM" id="SignalP"/>
    </source>
</evidence>
<sequence>MIRTLPFAAALVGLVAAQNPGTNPEVHPKLETWKCTVAGGCVSANTAVVIDSGAHSIHLPDSTAACSGTNCVIEGIDDYASHGVTTEGGALNLLQLLNGQSVSPRVYLLEETETNYEMLQLTGQELSFDVDVSKLPCGMNGALYLSEMGANGGQSEANPAGAPYGTGYCDAQCYTQTFIDGEANPEGHGSCCNEMDIWEANNAATAYAPHPCSVDGVYACTGAECESAGVCDKNGCGYNNYALGNSTFYGPGLIVDTSRPFTVVTQFPATNGILTEIRRLYVQDGKVIQNAPINIEGPAPGDSMTDEFCVATDATAFNRLNGLEGMGGALSRGMVLIFSVWWDTSGFMNWLDSGNAGPCSATEGNPTEIVKVEPNPAVTFSNVKWGEIGSTFSEGN</sequence>
<evidence type="ECO:0000256" key="3">
    <source>
        <dbReference type="ARBA" id="ARBA00022801"/>
    </source>
</evidence>
<dbReference type="InterPro" id="IPR037019">
    <property type="entry name" value="Glyco_hydro_7_sf"/>
</dbReference>
<dbReference type="Proteomes" id="UP000091956">
    <property type="component" value="Unassembled WGS sequence"/>
</dbReference>
<dbReference type="SUPFAM" id="SSF49899">
    <property type="entry name" value="Concanavalin A-like lectins/glucanases"/>
    <property type="match status" value="1"/>
</dbReference>
<keyword evidence="3 9" id="KW-0378">Hydrolase</keyword>
<name>A0A1B8GFA3_9PEZI</name>
<evidence type="ECO:0000313" key="11">
    <source>
        <dbReference type="EMBL" id="OBT94483.1"/>
    </source>
</evidence>
<dbReference type="Pfam" id="PF00840">
    <property type="entry name" value="Glyco_hydro_7"/>
    <property type="match status" value="1"/>
</dbReference>
<comment type="catalytic activity">
    <reaction evidence="1">
        <text>Endohydrolysis of (1-&gt;4)-beta-D-glucosidic linkages in cellulose, lichenin and cereal beta-D-glucans.</text>
        <dbReference type="EC" id="3.2.1.4"/>
    </reaction>
</comment>
<dbReference type="AlphaFoldDB" id="A0A1B8GFA3"/>
<comment type="similarity">
    <text evidence="2 9">Belongs to the glycosyl hydrolase 7 (cellulase C) family.</text>
</comment>
<dbReference type="STRING" id="342668.A0A1B8GFA3"/>
<dbReference type="Gene3D" id="2.70.100.10">
    <property type="entry name" value="Glycoside hydrolase, family 7, domain"/>
    <property type="match status" value="1"/>
</dbReference>
<dbReference type="EC" id="3.2.1.-" evidence="9"/>
<dbReference type="PANTHER" id="PTHR33753:SF1">
    <property type="entry name" value="ENDO-BETA-1,4-GLUCANASE CELB"/>
    <property type="match status" value="1"/>
</dbReference>
<dbReference type="OrthoDB" id="412382at2759"/>
<dbReference type="InterPro" id="IPR013320">
    <property type="entry name" value="ConA-like_dom_sf"/>
</dbReference>
<proteinExistence type="inferred from homology"/>
<keyword evidence="8 9" id="KW-0624">Polysaccharide degradation</keyword>
<keyword evidence="10" id="KW-0732">Signal</keyword>
<dbReference type="PRINTS" id="PR00734">
    <property type="entry name" value="GLHYDRLASE7"/>
</dbReference>
<accession>A0A1B8GFA3</accession>